<keyword evidence="5 11" id="KW-0472">Membrane</keyword>
<feature type="domain" description="HAMP" evidence="13">
    <location>
        <begin position="213"/>
        <end position="267"/>
    </location>
</feature>
<evidence type="ECO:0000256" key="1">
    <source>
        <dbReference type="ARBA" id="ARBA00004651"/>
    </source>
</evidence>
<dbReference type="Pfam" id="PF00672">
    <property type="entry name" value="HAMP"/>
    <property type="match status" value="1"/>
</dbReference>
<dbReference type="SMART" id="SM00283">
    <property type="entry name" value="MA"/>
    <property type="match status" value="1"/>
</dbReference>
<evidence type="ECO:0000259" key="12">
    <source>
        <dbReference type="PROSITE" id="PS50111"/>
    </source>
</evidence>
<organism evidence="14 15">
    <name type="scientific">Zobellella denitrificans</name>
    <dbReference type="NCBI Taxonomy" id="347534"/>
    <lineage>
        <taxon>Bacteria</taxon>
        <taxon>Pseudomonadati</taxon>
        <taxon>Pseudomonadota</taxon>
        <taxon>Gammaproteobacteria</taxon>
        <taxon>Aeromonadales</taxon>
        <taxon>Aeromonadaceae</taxon>
        <taxon>Zobellella</taxon>
    </lineage>
</organism>
<dbReference type="SUPFAM" id="SSF58104">
    <property type="entry name" value="Methyl-accepting chemotaxis protein (MCP) signaling domain"/>
    <property type="match status" value="1"/>
</dbReference>
<evidence type="ECO:0000313" key="15">
    <source>
        <dbReference type="Proteomes" id="UP000217763"/>
    </source>
</evidence>
<protein>
    <submittedName>
        <fullName evidence="14">Chemotaxis protein</fullName>
    </submittedName>
</protein>
<dbReference type="InterPro" id="IPR004090">
    <property type="entry name" value="Chemotax_Me-accpt_rcpt"/>
</dbReference>
<dbReference type="EMBL" id="CP012621">
    <property type="protein sequence ID" value="ATG74788.1"/>
    <property type="molecule type" value="Genomic_DNA"/>
</dbReference>
<feature type="region of interest" description="Disordered" evidence="10">
    <location>
        <begin position="321"/>
        <end position="347"/>
    </location>
</feature>
<evidence type="ECO:0000256" key="5">
    <source>
        <dbReference type="ARBA" id="ARBA00023136"/>
    </source>
</evidence>
<dbReference type="CDD" id="cd11386">
    <property type="entry name" value="MCP_signal"/>
    <property type="match status" value="1"/>
</dbReference>
<keyword evidence="6 8" id="KW-0807">Transducer</keyword>
<dbReference type="PROSITE" id="PS50885">
    <property type="entry name" value="HAMP"/>
    <property type="match status" value="1"/>
</dbReference>
<dbReference type="PANTHER" id="PTHR32089:SF119">
    <property type="entry name" value="METHYL-ACCEPTING CHEMOTAXIS PROTEIN CTPL"/>
    <property type="match status" value="1"/>
</dbReference>
<evidence type="ECO:0000256" key="3">
    <source>
        <dbReference type="ARBA" id="ARBA00022692"/>
    </source>
</evidence>
<evidence type="ECO:0000256" key="10">
    <source>
        <dbReference type="SAM" id="MobiDB-lite"/>
    </source>
</evidence>
<proteinExistence type="inferred from homology"/>
<evidence type="ECO:0000256" key="9">
    <source>
        <dbReference type="SAM" id="Coils"/>
    </source>
</evidence>
<dbReference type="InterPro" id="IPR004089">
    <property type="entry name" value="MCPsignal_dom"/>
</dbReference>
<dbReference type="PRINTS" id="PR00260">
    <property type="entry name" value="CHEMTRNSDUCR"/>
</dbReference>
<dbReference type="GO" id="GO:0005886">
    <property type="term" value="C:plasma membrane"/>
    <property type="evidence" value="ECO:0007669"/>
    <property type="project" value="UniProtKB-SubCell"/>
</dbReference>
<gene>
    <name evidence="14" type="ORF">AN401_13735</name>
</gene>
<dbReference type="SMART" id="SM01049">
    <property type="entry name" value="Cache_2"/>
    <property type="match status" value="1"/>
</dbReference>
<dbReference type="SMART" id="SM00304">
    <property type="entry name" value="HAMP"/>
    <property type="match status" value="1"/>
</dbReference>
<dbReference type="FunFam" id="1.10.287.950:FF:000001">
    <property type="entry name" value="Methyl-accepting chemotaxis sensory transducer"/>
    <property type="match status" value="1"/>
</dbReference>
<evidence type="ECO:0000256" key="11">
    <source>
        <dbReference type="SAM" id="Phobius"/>
    </source>
</evidence>
<dbReference type="GO" id="GO:0006935">
    <property type="term" value="P:chemotaxis"/>
    <property type="evidence" value="ECO:0007669"/>
    <property type="project" value="InterPro"/>
</dbReference>
<dbReference type="CDD" id="cd06225">
    <property type="entry name" value="HAMP"/>
    <property type="match status" value="1"/>
</dbReference>
<dbReference type="InterPro" id="IPR033480">
    <property type="entry name" value="sCache_2"/>
</dbReference>
<evidence type="ECO:0000256" key="7">
    <source>
        <dbReference type="ARBA" id="ARBA00029447"/>
    </source>
</evidence>
<dbReference type="AlphaFoldDB" id="A0A291HRU3"/>
<evidence type="ECO:0000259" key="13">
    <source>
        <dbReference type="PROSITE" id="PS50885"/>
    </source>
</evidence>
<feature type="transmembrane region" description="Helical" evidence="11">
    <location>
        <begin position="13"/>
        <end position="36"/>
    </location>
</feature>
<dbReference type="KEGG" id="zdf:AN401_13735"/>
<keyword evidence="15" id="KW-1185">Reference proteome</keyword>
<feature type="transmembrane region" description="Helical" evidence="11">
    <location>
        <begin position="193"/>
        <end position="216"/>
    </location>
</feature>
<dbReference type="GO" id="GO:0007165">
    <property type="term" value="P:signal transduction"/>
    <property type="evidence" value="ECO:0007669"/>
    <property type="project" value="UniProtKB-KW"/>
</dbReference>
<comment type="similarity">
    <text evidence="7">Belongs to the methyl-accepting chemotaxis (MCP) protein family.</text>
</comment>
<dbReference type="Proteomes" id="UP000217763">
    <property type="component" value="Chromosome"/>
</dbReference>
<keyword evidence="4 11" id="KW-1133">Transmembrane helix</keyword>
<dbReference type="GO" id="GO:0004888">
    <property type="term" value="F:transmembrane signaling receptor activity"/>
    <property type="evidence" value="ECO:0007669"/>
    <property type="project" value="InterPro"/>
</dbReference>
<feature type="coiled-coil region" evidence="9">
    <location>
        <begin position="490"/>
        <end position="517"/>
    </location>
</feature>
<feature type="domain" description="Methyl-accepting transducer" evidence="12">
    <location>
        <begin position="272"/>
        <end position="508"/>
    </location>
</feature>
<evidence type="ECO:0000313" key="14">
    <source>
        <dbReference type="EMBL" id="ATG74788.1"/>
    </source>
</evidence>
<evidence type="ECO:0000256" key="4">
    <source>
        <dbReference type="ARBA" id="ARBA00022989"/>
    </source>
</evidence>
<dbReference type="PROSITE" id="PS50111">
    <property type="entry name" value="CHEMOTAXIS_TRANSDUC_2"/>
    <property type="match status" value="1"/>
</dbReference>
<sequence>MKLLRSLSIAKRLYLNLLLLSIGILAITLLMLWLFYHSLVDEKRTQAMRQVQSVVSLAGFYHQRQQQGLLSEAEARQAALAAIAELRYGNNDYFWINDSQPRMILHPMQPRLNGEDLSGFKDPNGKALFLDMVEQVRAGGAGFVHYLWPKPGLTEPVEKVSYVELFAPWGWIIGTGIYIDDVHEQLVATATKVLLVVLGLGALAVLVAVALIRSILHPVGDTVRALRDISHGEADLRRRLDEHGRDEVTQLSKSFNQFCSRLAATIRRLSPISQEVNAAAGRLSDIVRHNRQLAEQQSAETEKVAAAMQQMLATSQEMARSAEQAARASHASAEAARDGTGKMAQTRQVATGLVSELTSSQHRLAALSERAQDIGKVLEVISAIAEQTNLLALNAAIEAARAGEQGRGFAVVADEVRSLATRTQRSTDEIQDIIQGLQSEANDTVAHMHGLMQQAKDTQGTADEAGDALTAISERMTLINDMNGQIATAAEQQRQTTAKMSRNLERLSELAAEARLKTQETDSAGEALSGLGRQLSDEVNMFKA</sequence>
<dbReference type="InterPro" id="IPR003660">
    <property type="entry name" value="HAMP_dom"/>
</dbReference>
<comment type="subcellular location">
    <subcellularLocation>
        <location evidence="1">Cell membrane</location>
        <topology evidence="1">Multi-pass membrane protein</topology>
    </subcellularLocation>
</comment>
<feature type="compositionally biased region" description="Low complexity" evidence="10">
    <location>
        <begin position="321"/>
        <end position="334"/>
    </location>
</feature>
<keyword evidence="2" id="KW-1003">Cell membrane</keyword>
<reference evidence="15" key="1">
    <citation type="submission" date="2015-09" db="EMBL/GenBank/DDBJ databases">
        <authorList>
            <person name="Shao Z."/>
            <person name="Wang L."/>
        </authorList>
    </citation>
    <scope>NUCLEOTIDE SEQUENCE [LARGE SCALE GENOMIC DNA]</scope>
    <source>
        <strain evidence="15">F13-1</strain>
    </source>
</reference>
<evidence type="ECO:0000256" key="2">
    <source>
        <dbReference type="ARBA" id="ARBA00022475"/>
    </source>
</evidence>
<dbReference type="PANTHER" id="PTHR32089">
    <property type="entry name" value="METHYL-ACCEPTING CHEMOTAXIS PROTEIN MCPB"/>
    <property type="match status" value="1"/>
</dbReference>
<dbReference type="RefSeq" id="WP_096779695.1">
    <property type="nucleotide sequence ID" value="NZ_CP012621.1"/>
</dbReference>
<keyword evidence="3 11" id="KW-0812">Transmembrane</keyword>
<keyword evidence="9" id="KW-0175">Coiled coil</keyword>
<dbReference type="Gene3D" id="1.10.287.950">
    <property type="entry name" value="Methyl-accepting chemotaxis protein"/>
    <property type="match status" value="1"/>
</dbReference>
<evidence type="ECO:0000256" key="8">
    <source>
        <dbReference type="PROSITE-ProRule" id="PRU00284"/>
    </source>
</evidence>
<accession>A0A291HRU3</accession>
<dbReference type="Pfam" id="PF00015">
    <property type="entry name" value="MCPsignal"/>
    <property type="match status" value="1"/>
</dbReference>
<dbReference type="Gene3D" id="3.30.450.20">
    <property type="entry name" value="PAS domain"/>
    <property type="match status" value="1"/>
</dbReference>
<evidence type="ECO:0000256" key="6">
    <source>
        <dbReference type="ARBA" id="ARBA00023224"/>
    </source>
</evidence>
<dbReference type="Pfam" id="PF17200">
    <property type="entry name" value="sCache_2"/>
    <property type="match status" value="1"/>
</dbReference>
<name>A0A291HRU3_9GAMM</name>